<keyword evidence="12" id="KW-1185">Reference proteome</keyword>
<dbReference type="OrthoDB" id="9758038at2"/>
<dbReference type="InterPro" id="IPR010043">
    <property type="entry name" value="UTase/UR"/>
</dbReference>
<dbReference type="Gene3D" id="1.10.3210.10">
    <property type="entry name" value="Hypothetical protein af1432"/>
    <property type="match status" value="1"/>
</dbReference>
<dbReference type="KEGG" id="pur:AOC03_08660"/>
<sequence length="908" mass="103941">MFTCDVASVYLTPLPELPAAYRNLATPATEKSLLGIPEWLTQINADISRALERGVTIRQLVTARSCAIDELLTALFTWFELDKTGLALFATGGYGRGELSLHSDIDILLLAPDNIAVSIRAKIDGIVALLWDIGLEPAQAVRSVAECLEAAEDHTVASTLLESRLLIGNETLQNVPIDIVNQLWSQRAFFDVKLAEAKSRYLRHNATEYNLEPDIKSAPGGLRDIHIIGWVTKRYFRVDKLYDLVQQEFLTEKEFDELSFAENYLWQIRHYLHELTGRNENKLLFDYQRDIAQRMGYHCQPDDAPNAAVERFMRDYYRCAMQISTLSEMLTNHYYETIIEPSLPENERPIKRPLNAHFNQIGDHIAMAHHRVFAQHPEAILEMFLLMGQYGIKNVRTRTLRALKIAARGIDQNYRDNPEHQALFLANLKEQNYLFQRLRTMNRYGVLGNYIPAFAQVTGLMQYDLFHRYTVDAHTLFLIRILHRFTDPELQQEFPLVSAIFQRIERKEILVLAAMFHDIAKGRGGNHSQLGETEAIEFCLNHGMSDADAQLVGWLTRHHLLMSTTAQKKDISDPEVVTVFANLMGNVTHLNHLYVLTVADMNATNPQLWNSWRATLMKQLYSQTRRILRADIDAPTNRQDMISATRQQAMAMLDTVDNQHMNRDEVLRLWDDLGDEYFLREIATDILWHTSAILNHPPIGRASDADSAPLVVLREHRELALDAVQVFVYTQDQANLFAVTMAVFDQMNLDVLDARIITATRNFALDSYVLLDRSGTLLVDEDSQQELIQRLIDAFKNPTVPKLTTKRIPRHLRNFDVPTVISFEFNEASNQHMMSLQTLDQPGLLARVGQVFLQQKIEVHAARITTLGERAEDMFYISDQQDKPLSDDKLNILQAALIESLKIRQDNL</sequence>
<dbReference type="PANTHER" id="PTHR47320:SF1">
    <property type="entry name" value="BIFUNCTIONAL URIDYLYLTRANSFERASE_URIDYLYL-REMOVING ENZYME"/>
    <property type="match status" value="1"/>
</dbReference>
<dbReference type="InterPro" id="IPR003607">
    <property type="entry name" value="HD/PDEase_dom"/>
</dbReference>
<dbReference type="RefSeq" id="WP_062535131.1">
    <property type="nucleotide sequence ID" value="NZ_CP012678.1"/>
</dbReference>
<comment type="activity regulation">
    <text evidence="8">Uridylyltransferase (UTase) activity is inhibited by glutamine, while glutamine activates uridylyl-removing (UR) activity.</text>
</comment>
<evidence type="ECO:0000259" key="9">
    <source>
        <dbReference type="PROSITE" id="PS51671"/>
    </source>
</evidence>
<comment type="function">
    <text evidence="8">Modifies, by uridylylation and deuridylylation, the PII regulatory proteins (GlnB and homologs), in response to the nitrogen status of the cell that GlnD senses through the glutamine level. Under low glutamine levels, catalyzes the conversion of the PII proteins and UTP to PII-UMP and PPi, while under higher glutamine levels, GlnD hydrolyzes PII-UMP to PII and UMP (deuridylylation). Thus, controls uridylylation state and activity of the PII proteins, and plays an important role in the regulation of nitrogen metabolism.</text>
</comment>
<dbReference type="HAMAP" id="MF_00277">
    <property type="entry name" value="PII_uridylyl_transf"/>
    <property type="match status" value="1"/>
</dbReference>
<dbReference type="InterPro" id="IPR045865">
    <property type="entry name" value="ACT-like_dom_sf"/>
</dbReference>
<comment type="similarity">
    <text evidence="8">Belongs to the GlnD family.</text>
</comment>
<dbReference type="InterPro" id="IPR013546">
    <property type="entry name" value="PII_UdlTrfase/GS_AdlTrfase"/>
</dbReference>
<dbReference type="CDD" id="cd04899">
    <property type="entry name" value="ACT_ACR-UUR-like_2"/>
    <property type="match status" value="1"/>
</dbReference>
<feature type="region of interest" description="Uridylyltransferase" evidence="8">
    <location>
        <begin position="1"/>
        <end position="353"/>
    </location>
</feature>
<evidence type="ECO:0000313" key="12">
    <source>
        <dbReference type="Proteomes" id="UP000059847"/>
    </source>
</evidence>
<dbReference type="SUPFAM" id="SSF109604">
    <property type="entry name" value="HD-domain/PDEase-like"/>
    <property type="match status" value="1"/>
</dbReference>
<evidence type="ECO:0000256" key="6">
    <source>
        <dbReference type="ARBA" id="ARBA00023268"/>
    </source>
</evidence>
<dbReference type="SMART" id="SM00471">
    <property type="entry name" value="HDc"/>
    <property type="match status" value="1"/>
</dbReference>
<dbReference type="InterPro" id="IPR006674">
    <property type="entry name" value="HD_domain"/>
</dbReference>
<proteinExistence type="inferred from homology"/>
<dbReference type="SUPFAM" id="SSF81593">
    <property type="entry name" value="Nucleotidyltransferase substrate binding subunit/domain"/>
    <property type="match status" value="1"/>
</dbReference>
<dbReference type="GO" id="GO:0008893">
    <property type="term" value="F:guanosine-3',5'-bis(diphosphate) 3'-diphosphatase activity"/>
    <property type="evidence" value="ECO:0007669"/>
    <property type="project" value="UniProtKB-EC"/>
</dbReference>
<feature type="domain" description="ACT" evidence="9">
    <location>
        <begin position="833"/>
        <end position="908"/>
    </location>
</feature>
<comment type="domain">
    <text evidence="8">Has four distinct domains: an N-terminal nucleotidyltransferase (NT) domain responsible for UTase activity, a central HD domain that encodes UR activity, and two C-terminal ACT domains that seem to have a role in glutamine sensing.</text>
</comment>
<dbReference type="SUPFAM" id="SSF81301">
    <property type="entry name" value="Nucleotidyltransferase"/>
    <property type="match status" value="1"/>
</dbReference>
<comment type="cofactor">
    <cofactor evidence="8">
        <name>Mg(2+)</name>
        <dbReference type="ChEBI" id="CHEBI:18420"/>
    </cofactor>
</comment>
<keyword evidence="5 8" id="KW-0460">Magnesium</keyword>
<dbReference type="EC" id="2.7.7.59" evidence="8"/>
<dbReference type="NCBIfam" id="TIGR01693">
    <property type="entry name" value="UTase_glnD"/>
    <property type="match status" value="1"/>
</dbReference>
<evidence type="ECO:0000256" key="5">
    <source>
        <dbReference type="ARBA" id="ARBA00022842"/>
    </source>
</evidence>
<comment type="catalytic activity">
    <reaction evidence="8">
        <text>[protein-PII]-uridylyl-L-tyrosine + H2O = [protein-PII]-L-tyrosine + UMP + H(+)</text>
        <dbReference type="Rhea" id="RHEA:48600"/>
        <dbReference type="Rhea" id="RHEA-COMP:12147"/>
        <dbReference type="Rhea" id="RHEA-COMP:12148"/>
        <dbReference type="ChEBI" id="CHEBI:15377"/>
        <dbReference type="ChEBI" id="CHEBI:15378"/>
        <dbReference type="ChEBI" id="CHEBI:46858"/>
        <dbReference type="ChEBI" id="CHEBI:57865"/>
        <dbReference type="ChEBI" id="CHEBI:90602"/>
    </reaction>
</comment>
<comment type="catalytic activity">
    <reaction evidence="7">
        <text>guanosine 3',5'-bis(diphosphate) + H2O = GDP + diphosphate + H(+)</text>
        <dbReference type="Rhea" id="RHEA:14253"/>
        <dbReference type="ChEBI" id="CHEBI:15377"/>
        <dbReference type="ChEBI" id="CHEBI:15378"/>
        <dbReference type="ChEBI" id="CHEBI:33019"/>
        <dbReference type="ChEBI" id="CHEBI:58189"/>
        <dbReference type="ChEBI" id="CHEBI:77828"/>
        <dbReference type="EC" id="3.1.7.2"/>
    </reaction>
</comment>
<dbReference type="CDD" id="cd05401">
    <property type="entry name" value="NT_GlnE_GlnD_like"/>
    <property type="match status" value="1"/>
</dbReference>
<keyword evidence="2 8" id="KW-0548">Nucleotidyltransferase</keyword>
<dbReference type="AlphaFoldDB" id="A0A0M3V965"/>
<dbReference type="EMBL" id="CP012678">
    <property type="protein sequence ID" value="ALF60097.1"/>
    <property type="molecule type" value="Genomic_DNA"/>
</dbReference>
<dbReference type="InterPro" id="IPR002912">
    <property type="entry name" value="ACT_dom"/>
</dbReference>
<keyword evidence="1 8" id="KW-0808">Transferase</keyword>
<dbReference type="PROSITE" id="PS51671">
    <property type="entry name" value="ACT"/>
    <property type="match status" value="2"/>
</dbReference>
<keyword evidence="4 8" id="KW-0378">Hydrolase</keyword>
<dbReference type="GO" id="GO:0006808">
    <property type="term" value="P:regulation of nitrogen utilization"/>
    <property type="evidence" value="ECO:0007669"/>
    <property type="project" value="UniProtKB-UniRule"/>
</dbReference>
<protein>
    <recommendedName>
        <fullName evidence="8">Bifunctional uridylyltransferase/uridylyl-removing enzyme</fullName>
        <shortName evidence="8">UTase/UR</shortName>
    </recommendedName>
    <alternativeName>
        <fullName evidence="8">Bifunctional [protein-PII] modification enzyme</fullName>
    </alternativeName>
    <alternativeName>
        <fullName evidence="8">Bifunctional nitrogen sensor protein</fullName>
    </alternativeName>
    <domain>
        <recommendedName>
            <fullName evidence="8">[Protein-PII] uridylyltransferase</fullName>
            <shortName evidence="8">PII uridylyltransferase</shortName>
            <shortName evidence="8">UTase</shortName>
            <ecNumber evidence="8">2.7.7.59</ecNumber>
        </recommendedName>
    </domain>
    <domain>
        <recommendedName>
            <fullName evidence="8">[Protein-PII]-UMP uridylyl-removing enzyme</fullName>
            <shortName evidence="8">UR</shortName>
            <ecNumber evidence="8">3.1.4.-</ecNumber>
        </recommendedName>
    </domain>
</protein>
<evidence type="ECO:0000256" key="2">
    <source>
        <dbReference type="ARBA" id="ARBA00022695"/>
    </source>
</evidence>
<feature type="domain" description="HD" evidence="10">
    <location>
        <begin position="471"/>
        <end position="593"/>
    </location>
</feature>
<dbReference type="Proteomes" id="UP000059847">
    <property type="component" value="Chromosome"/>
</dbReference>
<dbReference type="InterPro" id="IPR043519">
    <property type="entry name" value="NT_sf"/>
</dbReference>
<evidence type="ECO:0000256" key="1">
    <source>
        <dbReference type="ARBA" id="ARBA00022679"/>
    </source>
</evidence>
<evidence type="ECO:0000259" key="10">
    <source>
        <dbReference type="PROSITE" id="PS51831"/>
    </source>
</evidence>
<dbReference type="CDD" id="cd04900">
    <property type="entry name" value="ACT_UUR-like_1"/>
    <property type="match status" value="1"/>
</dbReference>
<gene>
    <name evidence="8" type="primary">glnD</name>
    <name evidence="11" type="ORF">AOC03_08660</name>
</gene>
<comment type="caution">
    <text evidence="8">Lacks conserved residue(s) required for the propagation of feature annotation.</text>
</comment>
<dbReference type="PROSITE" id="PS51831">
    <property type="entry name" value="HD"/>
    <property type="match status" value="1"/>
</dbReference>
<dbReference type="Pfam" id="PF01966">
    <property type="entry name" value="HD"/>
    <property type="match status" value="1"/>
</dbReference>
<evidence type="ECO:0000256" key="7">
    <source>
        <dbReference type="ARBA" id="ARBA00047968"/>
    </source>
</evidence>
<keyword evidence="6 8" id="KW-0511">Multifunctional enzyme</keyword>
<evidence type="ECO:0000313" key="11">
    <source>
        <dbReference type="EMBL" id="ALF60097.1"/>
    </source>
</evidence>
<evidence type="ECO:0000256" key="4">
    <source>
        <dbReference type="ARBA" id="ARBA00022801"/>
    </source>
</evidence>
<dbReference type="EC" id="3.1.4.-" evidence="8"/>
<organism evidence="11 12">
    <name type="scientific">Psychrobacter urativorans</name>
    <dbReference type="NCBI Taxonomy" id="45610"/>
    <lineage>
        <taxon>Bacteria</taxon>
        <taxon>Pseudomonadati</taxon>
        <taxon>Pseudomonadota</taxon>
        <taxon>Gammaproteobacteria</taxon>
        <taxon>Moraxellales</taxon>
        <taxon>Moraxellaceae</taxon>
        <taxon>Psychrobacter</taxon>
    </lineage>
</organism>
<keyword evidence="3" id="KW-0677">Repeat</keyword>
<dbReference type="SUPFAM" id="SSF55021">
    <property type="entry name" value="ACT-like"/>
    <property type="match status" value="1"/>
</dbReference>
<comment type="catalytic activity">
    <reaction evidence="8">
        <text>[protein-PII]-L-tyrosine + UTP = [protein-PII]-uridylyl-L-tyrosine + diphosphate</text>
        <dbReference type="Rhea" id="RHEA:13673"/>
        <dbReference type="Rhea" id="RHEA-COMP:12147"/>
        <dbReference type="Rhea" id="RHEA-COMP:12148"/>
        <dbReference type="ChEBI" id="CHEBI:33019"/>
        <dbReference type="ChEBI" id="CHEBI:46398"/>
        <dbReference type="ChEBI" id="CHEBI:46858"/>
        <dbReference type="ChEBI" id="CHEBI:90602"/>
        <dbReference type="EC" id="2.7.7.59"/>
    </reaction>
</comment>
<evidence type="ECO:0000256" key="3">
    <source>
        <dbReference type="ARBA" id="ARBA00022737"/>
    </source>
</evidence>
<dbReference type="GO" id="GO:0008773">
    <property type="term" value="F:[protein-PII] uridylyltransferase activity"/>
    <property type="evidence" value="ECO:0007669"/>
    <property type="project" value="UniProtKB-UniRule"/>
</dbReference>
<reference evidence="11 12" key="1">
    <citation type="submission" date="2015-09" db="EMBL/GenBank/DDBJ databases">
        <title>Complete genome of Psychrobacter urativorans R10.10B.</title>
        <authorList>
            <person name="See-Too W.S."/>
            <person name="Chan K.G."/>
        </authorList>
    </citation>
    <scope>NUCLEOTIDE SEQUENCE [LARGE SCALE GENOMIC DNA]</scope>
    <source>
        <strain evidence="11 12">R10.10B</strain>
    </source>
</reference>
<feature type="domain" description="ACT" evidence="9">
    <location>
        <begin position="725"/>
        <end position="810"/>
    </location>
</feature>
<evidence type="ECO:0000256" key="8">
    <source>
        <dbReference type="HAMAP-Rule" id="MF_00277"/>
    </source>
</evidence>
<dbReference type="PANTHER" id="PTHR47320">
    <property type="entry name" value="BIFUNCTIONAL URIDYLYLTRANSFERASE/URIDYLYL-REMOVING ENZYME"/>
    <property type="match status" value="1"/>
</dbReference>
<dbReference type="PIRSF" id="PIRSF006288">
    <property type="entry name" value="PII_uridyltransf"/>
    <property type="match status" value="1"/>
</dbReference>
<dbReference type="STRING" id="45610.AOC03_08660"/>
<accession>A0A0M3V965</accession>
<dbReference type="GO" id="GO:0008081">
    <property type="term" value="F:phosphoric diester hydrolase activity"/>
    <property type="evidence" value="ECO:0007669"/>
    <property type="project" value="UniProtKB-UniRule"/>
</dbReference>
<dbReference type="Pfam" id="PF08335">
    <property type="entry name" value="GlnD_UR_UTase"/>
    <property type="match status" value="1"/>
</dbReference>
<name>A0A0M3V965_9GAMM</name>